<dbReference type="RefSeq" id="WP_326441387.1">
    <property type="nucleotide sequence ID" value="NZ_JAYMFH010000001.1"/>
</dbReference>
<dbReference type="SUPFAM" id="SSF46894">
    <property type="entry name" value="C-terminal effector domain of the bipartite response regulators"/>
    <property type="match status" value="1"/>
</dbReference>
<dbReference type="PANTHER" id="PTHR44688:SF16">
    <property type="entry name" value="DNA-BINDING TRANSCRIPTIONAL ACTIVATOR DEVR_DOSR"/>
    <property type="match status" value="1"/>
</dbReference>
<evidence type="ECO:0000256" key="3">
    <source>
        <dbReference type="ARBA" id="ARBA00023163"/>
    </source>
</evidence>
<dbReference type="SMART" id="SM00421">
    <property type="entry name" value="HTH_LUXR"/>
    <property type="match status" value="1"/>
</dbReference>
<feature type="transmembrane region" description="Helical" evidence="4">
    <location>
        <begin position="24"/>
        <end position="44"/>
    </location>
</feature>
<name>A0ABU6IW91_9ACTN</name>
<proteinExistence type="predicted"/>
<sequence>MGASEKRAQATFLERLDINMPARLLGFGLIYAWGICLWDIPLSASASASALQTDPAWLISAILTPATCIAVALAGRKRELSEFRGLPLAASLLCAFGTVALIACGRTSGWAHSLCTVVAGVGTGCGPALLVVLWGCLFARIETSVVETVVPASFVATLLCALIIPTMPPFLAGLLVTVLPLASGLLLALSRAGLERGAIPAEDAANTKPLTVTPFTVIRMMATVFVLYTLGCAAPAESPVALPSSAEAYATVVGMFFAVALSVGIVLFARRVNVASLYRWITVPFVIGIVVTPLDSVEAAFITRVLMNAVFTGIEIITMLYFLRLSQRTALSTTFYVGLGAGAAYGGVLVGYGTTDLLQSAASDAFGSAFACLIMLGIFSLTSLLVPRRDATLEAADGGADNEDSQAVSEDAKAVATSYAEEVDAVLEHRASVAAEHGLSARETEIFLLLAQGRSRPYIRDSLYLSKNTVATHIRHIYEKLGIHSQQELIDMVEG</sequence>
<dbReference type="Gene3D" id="1.10.10.10">
    <property type="entry name" value="Winged helix-like DNA-binding domain superfamily/Winged helix DNA-binding domain"/>
    <property type="match status" value="1"/>
</dbReference>
<keyword evidence="2" id="KW-0238">DNA-binding</keyword>
<evidence type="ECO:0000313" key="7">
    <source>
        <dbReference type="Proteomes" id="UP001343724"/>
    </source>
</evidence>
<feature type="transmembrane region" description="Helical" evidence="4">
    <location>
        <begin position="86"/>
        <end position="103"/>
    </location>
</feature>
<keyword evidence="4" id="KW-0812">Transmembrane</keyword>
<feature type="transmembrane region" description="Helical" evidence="4">
    <location>
        <begin position="210"/>
        <end position="228"/>
    </location>
</feature>
<evidence type="ECO:0000256" key="2">
    <source>
        <dbReference type="ARBA" id="ARBA00023125"/>
    </source>
</evidence>
<dbReference type="EMBL" id="JAYMFH010000001">
    <property type="protein sequence ID" value="MEC4294096.1"/>
    <property type="molecule type" value="Genomic_DNA"/>
</dbReference>
<dbReference type="PRINTS" id="PR00038">
    <property type="entry name" value="HTHLUXR"/>
</dbReference>
<keyword evidence="4" id="KW-0472">Membrane</keyword>
<accession>A0ABU6IW91</accession>
<evidence type="ECO:0000256" key="4">
    <source>
        <dbReference type="SAM" id="Phobius"/>
    </source>
</evidence>
<dbReference type="PROSITE" id="PS50043">
    <property type="entry name" value="HTH_LUXR_2"/>
    <property type="match status" value="1"/>
</dbReference>
<evidence type="ECO:0000256" key="1">
    <source>
        <dbReference type="ARBA" id="ARBA00023015"/>
    </source>
</evidence>
<feature type="transmembrane region" description="Helical" evidence="4">
    <location>
        <begin position="365"/>
        <end position="386"/>
    </location>
</feature>
<feature type="transmembrane region" description="Helical" evidence="4">
    <location>
        <begin position="145"/>
        <end position="164"/>
    </location>
</feature>
<gene>
    <name evidence="6" type="ORF">VJ920_02085</name>
</gene>
<reference evidence="6 7" key="1">
    <citation type="submission" date="2024-01" db="EMBL/GenBank/DDBJ databases">
        <title>novel species in genus Adlercreutzia.</title>
        <authorList>
            <person name="Liu X."/>
        </authorList>
    </citation>
    <scope>NUCLEOTIDE SEQUENCE [LARGE SCALE GENOMIC DNA]</scope>
    <source>
        <strain evidence="6 7">R22</strain>
    </source>
</reference>
<dbReference type="PANTHER" id="PTHR44688">
    <property type="entry name" value="DNA-BINDING TRANSCRIPTIONAL ACTIVATOR DEVR_DOSR"/>
    <property type="match status" value="1"/>
</dbReference>
<feature type="transmembrane region" description="Helical" evidence="4">
    <location>
        <begin position="335"/>
        <end position="353"/>
    </location>
</feature>
<feature type="transmembrane region" description="Helical" evidence="4">
    <location>
        <begin position="56"/>
        <end position="74"/>
    </location>
</feature>
<feature type="domain" description="HTH luxR-type" evidence="5">
    <location>
        <begin position="432"/>
        <end position="495"/>
    </location>
</feature>
<keyword evidence="4" id="KW-1133">Transmembrane helix</keyword>
<feature type="transmembrane region" description="Helical" evidence="4">
    <location>
        <begin position="276"/>
        <end position="294"/>
    </location>
</feature>
<keyword evidence="7" id="KW-1185">Reference proteome</keyword>
<protein>
    <submittedName>
        <fullName evidence="6">LuxR C-terminal-related transcriptional regulator</fullName>
    </submittedName>
</protein>
<evidence type="ECO:0000313" key="6">
    <source>
        <dbReference type="EMBL" id="MEC4294096.1"/>
    </source>
</evidence>
<dbReference type="InterPro" id="IPR036388">
    <property type="entry name" value="WH-like_DNA-bd_sf"/>
</dbReference>
<dbReference type="CDD" id="cd06170">
    <property type="entry name" value="LuxR_C_like"/>
    <property type="match status" value="1"/>
</dbReference>
<feature type="transmembrane region" description="Helical" evidence="4">
    <location>
        <begin position="170"/>
        <end position="189"/>
    </location>
</feature>
<keyword evidence="1" id="KW-0805">Transcription regulation</keyword>
<dbReference type="Proteomes" id="UP001343724">
    <property type="component" value="Unassembled WGS sequence"/>
</dbReference>
<feature type="transmembrane region" description="Helical" evidence="4">
    <location>
        <begin position="300"/>
        <end position="323"/>
    </location>
</feature>
<keyword evidence="3" id="KW-0804">Transcription</keyword>
<comment type="caution">
    <text evidence="6">The sequence shown here is derived from an EMBL/GenBank/DDBJ whole genome shotgun (WGS) entry which is preliminary data.</text>
</comment>
<feature type="transmembrane region" description="Helical" evidence="4">
    <location>
        <begin position="248"/>
        <end position="269"/>
    </location>
</feature>
<evidence type="ECO:0000259" key="5">
    <source>
        <dbReference type="PROSITE" id="PS50043"/>
    </source>
</evidence>
<dbReference type="InterPro" id="IPR000792">
    <property type="entry name" value="Tscrpt_reg_LuxR_C"/>
</dbReference>
<feature type="transmembrane region" description="Helical" evidence="4">
    <location>
        <begin position="109"/>
        <end position="133"/>
    </location>
</feature>
<dbReference type="InterPro" id="IPR016032">
    <property type="entry name" value="Sig_transdc_resp-reg_C-effctor"/>
</dbReference>
<organism evidence="6 7">
    <name type="scientific">Adlercreutzia shanghongiae</name>
    <dbReference type="NCBI Taxonomy" id="3111773"/>
    <lineage>
        <taxon>Bacteria</taxon>
        <taxon>Bacillati</taxon>
        <taxon>Actinomycetota</taxon>
        <taxon>Coriobacteriia</taxon>
        <taxon>Eggerthellales</taxon>
        <taxon>Eggerthellaceae</taxon>
        <taxon>Adlercreutzia</taxon>
    </lineage>
</organism>
<dbReference type="Pfam" id="PF00196">
    <property type="entry name" value="GerE"/>
    <property type="match status" value="1"/>
</dbReference>